<feature type="transmembrane region" description="Helical" evidence="11">
    <location>
        <begin position="283"/>
        <end position="307"/>
    </location>
</feature>
<dbReference type="SUPFAM" id="SSF56112">
    <property type="entry name" value="Protein kinase-like (PK-like)"/>
    <property type="match status" value="1"/>
</dbReference>
<dbReference type="GO" id="GO:0004672">
    <property type="term" value="F:protein kinase activity"/>
    <property type="evidence" value="ECO:0007669"/>
    <property type="project" value="InterPro"/>
</dbReference>
<keyword evidence="7 11" id="KW-1133">Transmembrane helix</keyword>
<comment type="subcellular location">
    <subcellularLocation>
        <location evidence="1">Cell membrane</location>
        <topology evidence="1">Single-pass membrane protein</topology>
    </subcellularLocation>
</comment>
<dbReference type="KEGG" id="pda:103699281"/>
<dbReference type="InterPro" id="IPR036779">
    <property type="entry name" value="LysM_dom_sf"/>
</dbReference>
<dbReference type="InterPro" id="IPR018392">
    <property type="entry name" value="LysM"/>
</dbReference>
<dbReference type="InterPro" id="IPR008271">
    <property type="entry name" value="Ser/Thr_kinase_AS"/>
</dbReference>
<evidence type="ECO:0000256" key="5">
    <source>
        <dbReference type="ARBA" id="ARBA00022741"/>
    </source>
</evidence>
<evidence type="ECO:0000259" key="13">
    <source>
        <dbReference type="PROSITE" id="PS50011"/>
    </source>
</evidence>
<feature type="chain" id="PRO_5034958805" evidence="12">
    <location>
        <begin position="28"/>
        <end position="653"/>
    </location>
</feature>
<reference evidence="15" key="1">
    <citation type="submission" date="2025-08" db="UniProtKB">
        <authorList>
            <consortium name="RefSeq"/>
        </authorList>
    </citation>
    <scope>IDENTIFICATION</scope>
    <source>
        <tissue evidence="15">Young leaves</tissue>
    </source>
</reference>
<dbReference type="SMART" id="SM00257">
    <property type="entry name" value="LysM"/>
    <property type="match status" value="1"/>
</dbReference>
<evidence type="ECO:0000256" key="8">
    <source>
        <dbReference type="ARBA" id="ARBA00023136"/>
    </source>
</evidence>
<gene>
    <name evidence="15" type="primary">LOC103699281</name>
</gene>
<evidence type="ECO:0000313" key="15">
    <source>
        <dbReference type="RefSeq" id="XP_038976153.1"/>
    </source>
</evidence>
<proteinExistence type="predicted"/>
<dbReference type="InterPro" id="IPR056561">
    <property type="entry name" value="NFP_LYK_LysM1"/>
</dbReference>
<evidence type="ECO:0000256" key="12">
    <source>
        <dbReference type="SAM" id="SignalP"/>
    </source>
</evidence>
<dbReference type="Gene3D" id="3.10.350.10">
    <property type="entry name" value="LysM domain"/>
    <property type="match status" value="1"/>
</dbReference>
<dbReference type="Pfam" id="PF01476">
    <property type="entry name" value="LysM"/>
    <property type="match status" value="1"/>
</dbReference>
<dbReference type="PANTHER" id="PTHR45927">
    <property type="entry name" value="LYSM-DOMAIN RECEPTOR-LIKE KINASE-RELATED"/>
    <property type="match status" value="1"/>
</dbReference>
<dbReference type="FunFam" id="1.10.510.10:FF:000468">
    <property type="entry name" value="PTI1-like tyrosine-protein kinase 3"/>
    <property type="match status" value="1"/>
</dbReference>
<evidence type="ECO:0000256" key="4">
    <source>
        <dbReference type="ARBA" id="ARBA00022729"/>
    </source>
</evidence>
<feature type="domain" description="Protein kinase" evidence="13">
    <location>
        <begin position="283"/>
        <end position="633"/>
    </location>
</feature>
<feature type="region of interest" description="Disordered" evidence="10">
    <location>
        <begin position="255"/>
        <end position="275"/>
    </location>
</feature>
<dbReference type="Pfam" id="PF00069">
    <property type="entry name" value="Pkinase"/>
    <property type="match status" value="1"/>
</dbReference>
<dbReference type="GO" id="GO:0005886">
    <property type="term" value="C:plasma membrane"/>
    <property type="evidence" value="ECO:0007669"/>
    <property type="project" value="UniProtKB-SubCell"/>
</dbReference>
<keyword evidence="9" id="KW-1015">Disulfide bond</keyword>
<dbReference type="InterPro" id="IPR011009">
    <property type="entry name" value="Kinase-like_dom_sf"/>
</dbReference>
<dbReference type="PROSITE" id="PS00108">
    <property type="entry name" value="PROTEIN_KINASE_ST"/>
    <property type="match status" value="1"/>
</dbReference>
<dbReference type="Pfam" id="PF23457">
    <property type="entry name" value="LysM2_NFP"/>
    <property type="match status" value="1"/>
</dbReference>
<dbReference type="GeneID" id="103699281"/>
<feature type="compositionally biased region" description="Pro residues" evidence="10">
    <location>
        <begin position="261"/>
        <end position="271"/>
    </location>
</feature>
<sequence>MRRDGAHPLLPLLLLLFLALILPSSHAQSGSSRPGTDNYNCAAEKSVYPCRGFTCIANRSVYPCRAYALYRASGGDDLASVSDLFGVSTLSIARASNITDNSTAVLSSGQPLLVPLICSCVDNHSYALVDYQIKGGDTFYILSTTNFQNLTGYQAVELVNPTLVPTNLSIGVITVFPIFCQCPNNTNTLINDNSSTTVSIVSYVFQPSDSYSSIASNFGTTVQSLISLNGAETAVEAFSVILIPVSKFPPPLLLSNSSSPSPSPSPPPPPSSTVVEKRDRTGVIVGLAVGMGLFAILLALVLVLFLGERKKRRREARKRKGDVGWNNKGSGERRFARSGSDVKLMTDISELLDKYKLYQIEELRRATSDFDYSCLIQGTVYKGTIDGEVFAIKKMKWNACEELKILQKVNHTNLVKLEGFCIDPEDGTCYLVYEYVANGSLHSWLHDAAPTRRLDWRSRLRIALDLAHGLQYIHEHTWPRVVHKDIKSSNVLLDSKLHAKIANFGLAKTGINAVTTHIVGTQGYIAPEYLADGLVTTKMDVFAYGVVLLELISGKEAVSEEGEALWVEAEVVFQRTEANVIAWMDPVLREQSCPIDTVVTVLNVAKACLQRDPSKRPTMVDVAYTLSKADEQFSDYSGDGLSVGSEDVSVLAR</sequence>
<dbReference type="PANTHER" id="PTHR45927:SF15">
    <property type="entry name" value="SERINE_THREONINE RECEPTOR-LIKE KINASE NFP"/>
    <property type="match status" value="1"/>
</dbReference>
<keyword evidence="14" id="KW-1185">Reference proteome</keyword>
<dbReference type="InterPro" id="IPR052611">
    <property type="entry name" value="Plant_RLK_LysM"/>
</dbReference>
<dbReference type="Proteomes" id="UP000228380">
    <property type="component" value="Unplaced"/>
</dbReference>
<dbReference type="InterPro" id="IPR000719">
    <property type="entry name" value="Prot_kinase_dom"/>
</dbReference>
<dbReference type="GO" id="GO:0005524">
    <property type="term" value="F:ATP binding"/>
    <property type="evidence" value="ECO:0007669"/>
    <property type="project" value="UniProtKB-KW"/>
</dbReference>
<evidence type="ECO:0000256" key="10">
    <source>
        <dbReference type="SAM" id="MobiDB-lite"/>
    </source>
</evidence>
<dbReference type="Gene3D" id="1.10.510.10">
    <property type="entry name" value="Transferase(Phosphotransferase) domain 1"/>
    <property type="match status" value="1"/>
</dbReference>
<evidence type="ECO:0000256" key="6">
    <source>
        <dbReference type="ARBA" id="ARBA00022840"/>
    </source>
</evidence>
<evidence type="ECO:0000256" key="2">
    <source>
        <dbReference type="ARBA" id="ARBA00022475"/>
    </source>
</evidence>
<evidence type="ECO:0000256" key="1">
    <source>
        <dbReference type="ARBA" id="ARBA00004162"/>
    </source>
</evidence>
<keyword evidence="8 11" id="KW-0472">Membrane</keyword>
<evidence type="ECO:0000313" key="14">
    <source>
        <dbReference type="Proteomes" id="UP000228380"/>
    </source>
</evidence>
<dbReference type="Gene3D" id="3.30.200.20">
    <property type="entry name" value="Phosphorylase Kinase, domain 1"/>
    <property type="match status" value="1"/>
</dbReference>
<dbReference type="RefSeq" id="XP_038976153.1">
    <property type="nucleotide sequence ID" value="XM_039120225.1"/>
</dbReference>
<evidence type="ECO:0000256" key="7">
    <source>
        <dbReference type="ARBA" id="ARBA00022989"/>
    </source>
</evidence>
<dbReference type="SMART" id="SM00220">
    <property type="entry name" value="S_TKc"/>
    <property type="match status" value="1"/>
</dbReference>
<keyword evidence="5" id="KW-0547">Nucleotide-binding</keyword>
<protein>
    <submittedName>
        <fullName evidence="15">Serine/threonine receptor-like kinase NFP</fullName>
    </submittedName>
</protein>
<feature type="signal peptide" evidence="12">
    <location>
        <begin position="1"/>
        <end position="27"/>
    </location>
</feature>
<evidence type="ECO:0000256" key="9">
    <source>
        <dbReference type="ARBA" id="ARBA00023157"/>
    </source>
</evidence>
<dbReference type="OrthoDB" id="4062651at2759"/>
<dbReference type="AlphaFoldDB" id="A0A8B8ZX86"/>
<name>A0A8B8ZX86_PHODC</name>
<keyword evidence="3 11" id="KW-0812">Transmembrane</keyword>
<keyword evidence="6" id="KW-0067">ATP-binding</keyword>
<keyword evidence="4 12" id="KW-0732">Signal</keyword>
<dbReference type="PROSITE" id="PS50011">
    <property type="entry name" value="PROTEIN_KINASE_DOM"/>
    <property type="match status" value="1"/>
</dbReference>
<evidence type="ECO:0000256" key="11">
    <source>
        <dbReference type="SAM" id="Phobius"/>
    </source>
</evidence>
<dbReference type="InterPro" id="IPR059143">
    <property type="entry name" value="NFP_LysM2"/>
</dbReference>
<accession>A0A8B8ZX86</accession>
<keyword evidence="2" id="KW-1003">Cell membrane</keyword>
<organism evidence="14 15">
    <name type="scientific">Phoenix dactylifera</name>
    <name type="common">Date palm</name>
    <dbReference type="NCBI Taxonomy" id="42345"/>
    <lineage>
        <taxon>Eukaryota</taxon>
        <taxon>Viridiplantae</taxon>
        <taxon>Streptophyta</taxon>
        <taxon>Embryophyta</taxon>
        <taxon>Tracheophyta</taxon>
        <taxon>Spermatophyta</taxon>
        <taxon>Magnoliopsida</taxon>
        <taxon>Liliopsida</taxon>
        <taxon>Arecaceae</taxon>
        <taxon>Coryphoideae</taxon>
        <taxon>Phoeniceae</taxon>
        <taxon>Phoenix</taxon>
    </lineage>
</organism>
<dbReference type="Pfam" id="PF23446">
    <property type="entry name" value="LysM1_NFP_LYK"/>
    <property type="match status" value="1"/>
</dbReference>
<evidence type="ECO:0000256" key="3">
    <source>
        <dbReference type="ARBA" id="ARBA00022692"/>
    </source>
</evidence>